<dbReference type="InterPro" id="IPR036412">
    <property type="entry name" value="HAD-like_sf"/>
</dbReference>
<dbReference type="InterPro" id="IPR023214">
    <property type="entry name" value="HAD_sf"/>
</dbReference>
<dbReference type="NCBIfam" id="TIGR01484">
    <property type="entry name" value="HAD-SF-IIB"/>
    <property type="match status" value="1"/>
</dbReference>
<dbReference type="RefSeq" id="WP_306099641.1">
    <property type="nucleotide sequence ID" value="NZ_CP162602.1"/>
</dbReference>
<dbReference type="PANTHER" id="PTHR46521">
    <property type="entry name" value="SUCROSE-PHOSPHATASE 2-RELATED"/>
    <property type="match status" value="1"/>
</dbReference>
<keyword evidence="1 3" id="KW-0378">Hydrolase</keyword>
<proteinExistence type="predicted"/>
<sequence length="279" mass="31565">MSNPLLICTDLDRTLLPNGVQQESPGVRVHFHRLAQDPNTIIVYATGRDKTLVDEAIAQYQLPLPDYLIADVGSSIYSRDGEQWVQWQGWRERLRQDWDGYSREQMSRLFPLSEQVTAQDEFHQGEFKLSFMIEPVEALEGVLAEYEQIIQDNELRCHCIASENEYDNHGLIDILPTQANKLYALEYVIEQMALDPNQVLFSGDSGNDIQVLASHFPSVLVANATETIKSKAIAMAKQQGNSDALYLAKGESPELNGCYSAGIIEGLHHFFPQFRFELT</sequence>
<geneLocation type="plasmid" evidence="3">
    <name>p-HB236076</name>
</geneLocation>
<dbReference type="GO" id="GO:0000287">
    <property type="term" value="F:magnesium ion binding"/>
    <property type="evidence" value="ECO:0007669"/>
    <property type="project" value="UniProtKB-ARBA"/>
</dbReference>
<dbReference type="KEGG" id="vih:AB0763_17020"/>
<dbReference type="SUPFAM" id="SSF56784">
    <property type="entry name" value="HAD-like"/>
    <property type="match status" value="1"/>
</dbReference>
<evidence type="ECO:0000313" key="3">
    <source>
        <dbReference type="EMBL" id="XDK26728.1"/>
    </source>
</evidence>
<organism evidence="3">
    <name type="scientific">Vibrio sp. HB236076</name>
    <dbReference type="NCBI Taxonomy" id="3232307"/>
    <lineage>
        <taxon>Bacteria</taxon>
        <taxon>Pseudomonadati</taxon>
        <taxon>Pseudomonadota</taxon>
        <taxon>Gammaproteobacteria</taxon>
        <taxon>Vibrionales</taxon>
        <taxon>Vibrionaceae</taxon>
        <taxon>Vibrio</taxon>
    </lineage>
</organism>
<evidence type="ECO:0000256" key="1">
    <source>
        <dbReference type="ARBA" id="ARBA00022801"/>
    </source>
</evidence>
<dbReference type="InterPro" id="IPR051518">
    <property type="entry name" value="Sucrose_Phosphatase"/>
</dbReference>
<dbReference type="PANTHER" id="PTHR46521:SF4">
    <property type="entry name" value="SUCROSE-PHOSPHATASE 2-RELATED"/>
    <property type="match status" value="1"/>
</dbReference>
<gene>
    <name evidence="3" type="ORF">AB0763_17020</name>
</gene>
<keyword evidence="3" id="KW-0614">Plasmid</keyword>
<dbReference type="Gene3D" id="3.40.50.1000">
    <property type="entry name" value="HAD superfamily/HAD-like"/>
    <property type="match status" value="1"/>
</dbReference>
<dbReference type="Gene3D" id="3.90.1070.10">
    <property type="match status" value="1"/>
</dbReference>
<dbReference type="GO" id="GO:0016791">
    <property type="term" value="F:phosphatase activity"/>
    <property type="evidence" value="ECO:0007669"/>
    <property type="project" value="UniProtKB-ARBA"/>
</dbReference>
<accession>A0AB39HHV3</accession>
<dbReference type="SFLD" id="SFLDG01141">
    <property type="entry name" value="C2.B.1:_Sucrose_Phosphatase_Li"/>
    <property type="match status" value="1"/>
</dbReference>
<dbReference type="SFLD" id="SFLDS00003">
    <property type="entry name" value="Haloacid_Dehalogenase"/>
    <property type="match status" value="1"/>
</dbReference>
<dbReference type="SFLD" id="SFLDG01140">
    <property type="entry name" value="C2.B:_Phosphomannomutase_and_P"/>
    <property type="match status" value="1"/>
</dbReference>
<dbReference type="Pfam" id="PF05116">
    <property type="entry name" value="S6PP"/>
    <property type="match status" value="1"/>
</dbReference>
<dbReference type="InterPro" id="IPR006379">
    <property type="entry name" value="HAD-SF_hydro_IIB"/>
</dbReference>
<reference evidence="3" key="1">
    <citation type="submission" date="2024-07" db="EMBL/GenBank/DDBJ databases">
        <title>Genome Analysis of a Potential Novel Vibrio Species Secreting pH- and Thermo-stable Alginate Lyase and its Application in Producing Alginate Oligosaccharides.</title>
        <authorList>
            <person name="Huang H."/>
            <person name="Bao K."/>
        </authorList>
    </citation>
    <scope>NUCLEOTIDE SEQUENCE</scope>
    <source>
        <strain evidence="3">HB236076</strain>
        <plasmid evidence="3">p-HB236076</plasmid>
    </source>
</reference>
<dbReference type="EMBL" id="CP162602">
    <property type="protein sequence ID" value="XDK26728.1"/>
    <property type="molecule type" value="Genomic_DNA"/>
</dbReference>
<dbReference type="AlphaFoldDB" id="A0AB39HHV3"/>
<protein>
    <submittedName>
        <fullName evidence="3">HAD-IIB family hydrolase</fullName>
    </submittedName>
</protein>
<dbReference type="InterPro" id="IPR006380">
    <property type="entry name" value="SPP-like_dom"/>
</dbReference>
<name>A0AB39HHV3_9VIBR</name>
<evidence type="ECO:0000259" key="2">
    <source>
        <dbReference type="Pfam" id="PF05116"/>
    </source>
</evidence>
<feature type="domain" description="Sucrose phosphatase-like" evidence="2">
    <location>
        <begin position="4"/>
        <end position="270"/>
    </location>
</feature>